<accession>A0A399EEH5</accession>
<dbReference type="SUPFAM" id="SSF69055">
    <property type="entry name" value="1-deoxy-D-xylulose-5-phosphate reductoisomerase, C-terminal domain"/>
    <property type="match status" value="1"/>
</dbReference>
<organism evidence="2 3">
    <name type="scientific">Calidithermus terrae</name>
    <dbReference type="NCBI Taxonomy" id="1408545"/>
    <lineage>
        <taxon>Bacteria</taxon>
        <taxon>Thermotogati</taxon>
        <taxon>Deinococcota</taxon>
        <taxon>Deinococci</taxon>
        <taxon>Thermales</taxon>
        <taxon>Thermaceae</taxon>
        <taxon>Calidithermus</taxon>
    </lineage>
</organism>
<dbReference type="Gene3D" id="1.10.1740.10">
    <property type="match status" value="1"/>
</dbReference>
<feature type="domain" description="DXP reductoisomerase C-terminal" evidence="1">
    <location>
        <begin position="1"/>
        <end position="53"/>
    </location>
</feature>
<comment type="caution">
    <text evidence="2">The sequence shown here is derived from an EMBL/GenBank/DDBJ whole genome shotgun (WGS) entry which is preliminary data.</text>
</comment>
<keyword evidence="3" id="KW-1185">Reference proteome</keyword>
<dbReference type="GO" id="GO:0030604">
    <property type="term" value="F:1-deoxy-D-xylulose-5-phosphate reductoisomerase activity"/>
    <property type="evidence" value="ECO:0007669"/>
    <property type="project" value="UniProtKB-EC"/>
</dbReference>
<name>A0A399EEH5_9DEIN</name>
<dbReference type="EC" id="1.1.1.267" evidence="2"/>
<sequence length="64" mass="7015">MVLNAADEVAVEAFLKGQIGYLDIPRVLEAALEAVPQGGLSWESIEHADLEARVRSRELLKVKV</sequence>
<dbReference type="Pfam" id="PF13288">
    <property type="entry name" value="DXPR_C"/>
    <property type="match status" value="1"/>
</dbReference>
<keyword evidence="2" id="KW-0560">Oxidoreductase</keyword>
<reference evidence="2 3" key="1">
    <citation type="submission" date="2018-08" db="EMBL/GenBank/DDBJ databases">
        <title>Meiothermus terrae DSM 26712 genome sequencing project.</title>
        <authorList>
            <person name="Da Costa M.S."/>
            <person name="Albuquerque L."/>
            <person name="Raposo P."/>
            <person name="Froufe H.J.C."/>
            <person name="Barroso C.S."/>
            <person name="Egas C."/>
        </authorList>
    </citation>
    <scope>NUCLEOTIDE SEQUENCE [LARGE SCALE GENOMIC DNA]</scope>
    <source>
        <strain evidence="2 3">DSM 26712</strain>
    </source>
</reference>
<gene>
    <name evidence="2" type="primary">dxr</name>
    <name evidence="2" type="ORF">Mterra_03467</name>
</gene>
<dbReference type="AlphaFoldDB" id="A0A399EEH5"/>
<dbReference type="GO" id="GO:0016853">
    <property type="term" value="F:isomerase activity"/>
    <property type="evidence" value="ECO:0007669"/>
    <property type="project" value="UniProtKB-KW"/>
</dbReference>
<proteinExistence type="predicted"/>
<dbReference type="EMBL" id="QXDL01000220">
    <property type="protein sequence ID" value="RIH80701.1"/>
    <property type="molecule type" value="Genomic_DNA"/>
</dbReference>
<protein>
    <submittedName>
        <fullName evidence="2">1-deoxy-D-xylulose 5-phosphate reductoisomerase</fullName>
        <ecNumber evidence="2">1.1.1.267</ecNumber>
    </submittedName>
</protein>
<dbReference type="InterPro" id="IPR036169">
    <property type="entry name" value="DXPR_C_sf"/>
</dbReference>
<dbReference type="InterPro" id="IPR026877">
    <property type="entry name" value="DXPR_C"/>
</dbReference>
<evidence type="ECO:0000313" key="3">
    <source>
        <dbReference type="Proteomes" id="UP000265715"/>
    </source>
</evidence>
<evidence type="ECO:0000259" key="1">
    <source>
        <dbReference type="Pfam" id="PF13288"/>
    </source>
</evidence>
<dbReference type="Proteomes" id="UP000265715">
    <property type="component" value="Unassembled WGS sequence"/>
</dbReference>
<keyword evidence="2" id="KW-0413">Isomerase</keyword>
<evidence type="ECO:0000313" key="2">
    <source>
        <dbReference type="EMBL" id="RIH80701.1"/>
    </source>
</evidence>